<dbReference type="InterPro" id="IPR027385">
    <property type="entry name" value="Beta-barrel_OMP"/>
</dbReference>
<dbReference type="GO" id="GO:0009279">
    <property type="term" value="C:cell outer membrane"/>
    <property type="evidence" value="ECO:0007669"/>
    <property type="project" value="UniProtKB-SubCell"/>
</dbReference>
<dbReference type="SUPFAM" id="SSF56925">
    <property type="entry name" value="OMPA-like"/>
    <property type="match status" value="1"/>
</dbReference>
<feature type="domain" description="Outer membrane protein beta-barrel" evidence="4">
    <location>
        <begin position="5"/>
        <end position="176"/>
    </location>
</feature>
<organism evidence="5 6">
    <name type="scientific">Kinneretia aquatilis</name>
    <dbReference type="NCBI Taxonomy" id="2070761"/>
    <lineage>
        <taxon>Bacteria</taxon>
        <taxon>Pseudomonadati</taxon>
        <taxon>Pseudomonadota</taxon>
        <taxon>Betaproteobacteria</taxon>
        <taxon>Burkholderiales</taxon>
        <taxon>Sphaerotilaceae</taxon>
        <taxon>Roseateles</taxon>
    </lineage>
</organism>
<evidence type="ECO:0000256" key="1">
    <source>
        <dbReference type="ARBA" id="ARBA00004442"/>
    </source>
</evidence>
<dbReference type="InterPro" id="IPR011250">
    <property type="entry name" value="OMP/PagP_B-barrel"/>
</dbReference>
<dbReference type="NCBIfam" id="TIGR01414">
    <property type="entry name" value="autotrans_barl"/>
    <property type="match status" value="1"/>
</dbReference>
<comment type="subcellular location">
    <subcellularLocation>
        <location evidence="1">Cell outer membrane</location>
    </subcellularLocation>
</comment>
<dbReference type="Gene3D" id="2.40.160.20">
    <property type="match status" value="1"/>
</dbReference>
<accession>A0A2N8KVB1</accession>
<gene>
    <name evidence="5" type="ORF">C1O66_07230</name>
</gene>
<dbReference type="RefSeq" id="WP_102767261.1">
    <property type="nucleotide sequence ID" value="NZ_POSP01000003.1"/>
</dbReference>
<evidence type="ECO:0000256" key="3">
    <source>
        <dbReference type="SAM" id="SignalP"/>
    </source>
</evidence>
<dbReference type="Proteomes" id="UP000235916">
    <property type="component" value="Unassembled WGS sequence"/>
</dbReference>
<keyword evidence="2 3" id="KW-0732">Signal</keyword>
<protein>
    <recommendedName>
        <fullName evidence="4">Outer membrane protein beta-barrel domain-containing protein</fullName>
    </recommendedName>
</protein>
<evidence type="ECO:0000259" key="4">
    <source>
        <dbReference type="Pfam" id="PF13505"/>
    </source>
</evidence>
<evidence type="ECO:0000313" key="6">
    <source>
        <dbReference type="Proteomes" id="UP000235916"/>
    </source>
</evidence>
<feature type="chain" id="PRO_5014705443" description="Outer membrane protein beta-barrel domain-containing protein" evidence="3">
    <location>
        <begin position="20"/>
        <end position="176"/>
    </location>
</feature>
<name>A0A2N8KVB1_9BURK</name>
<reference evidence="5 6" key="1">
    <citation type="submission" date="2018-01" db="EMBL/GenBank/DDBJ databases">
        <title>Draft genome sequence of Paucibacter aquatile CR182 isolated from freshwater of the Nakdong River.</title>
        <authorList>
            <person name="Choi A."/>
            <person name="Chung E.J."/>
        </authorList>
    </citation>
    <scope>NUCLEOTIDE SEQUENCE [LARGE SCALE GENOMIC DNA]</scope>
    <source>
        <strain evidence="5 6">CR182</strain>
    </source>
</reference>
<sequence length="176" mass="18571">MKKIFALAALAFAATTACAADNSWYVGGDVGSTKFKGNGESDTKTGFGATVGYQLNTNVAFEASVRRLGSAKDSGVKLSVNAIQLSALGIAPINNEFSLFARLGVSRNSLDFTVNSAEVSFHKTKAFFGLGAAYQIDKALSLRAEYANLGNNKVDVAGVPLESKIHQFNLGLNYAF</sequence>
<proteinExistence type="predicted"/>
<dbReference type="OrthoDB" id="9130661at2"/>
<dbReference type="EMBL" id="POSP01000003">
    <property type="protein sequence ID" value="PND37342.1"/>
    <property type="molecule type" value="Genomic_DNA"/>
</dbReference>
<dbReference type="Pfam" id="PF13505">
    <property type="entry name" value="OMP_b-brl"/>
    <property type="match status" value="1"/>
</dbReference>
<evidence type="ECO:0000256" key="2">
    <source>
        <dbReference type="ARBA" id="ARBA00022729"/>
    </source>
</evidence>
<feature type="signal peptide" evidence="3">
    <location>
        <begin position="1"/>
        <end position="19"/>
    </location>
</feature>
<dbReference type="AlphaFoldDB" id="A0A2N8KVB1"/>
<evidence type="ECO:0000313" key="5">
    <source>
        <dbReference type="EMBL" id="PND37342.1"/>
    </source>
</evidence>
<comment type="caution">
    <text evidence="5">The sequence shown here is derived from an EMBL/GenBank/DDBJ whole genome shotgun (WGS) entry which is preliminary data.</text>
</comment>
<dbReference type="PROSITE" id="PS51257">
    <property type="entry name" value="PROKAR_LIPOPROTEIN"/>
    <property type="match status" value="1"/>
</dbReference>
<dbReference type="InterPro" id="IPR006315">
    <property type="entry name" value="OM_autotransptr_brl_dom"/>
</dbReference>
<keyword evidence="6" id="KW-1185">Reference proteome</keyword>